<feature type="compositionally biased region" description="Pro residues" evidence="1">
    <location>
        <begin position="123"/>
        <end position="132"/>
    </location>
</feature>
<dbReference type="EMBL" id="OZ034819">
    <property type="protein sequence ID" value="CAL1395920.1"/>
    <property type="molecule type" value="Genomic_DNA"/>
</dbReference>
<sequence length="132" mass="14251">MVFSQTHKPSVLNHQFQQQQSMLSPINTSFSPRSVVDHPAALLQISSPRKVVEPISPMSARISLLAQREKQQLRSLSLRELGSNIPSALIGGGGVTGVFVEMGLVGWETRLDPIPDGTRIDPDPSPPPPPGL</sequence>
<proteinExistence type="predicted"/>
<name>A0AAV2FE39_9ROSI</name>
<protein>
    <submittedName>
        <fullName evidence="2">Uncharacterized protein</fullName>
    </submittedName>
</protein>
<evidence type="ECO:0000313" key="3">
    <source>
        <dbReference type="Proteomes" id="UP001497516"/>
    </source>
</evidence>
<dbReference type="Proteomes" id="UP001497516">
    <property type="component" value="Chromosome 6"/>
</dbReference>
<evidence type="ECO:0000256" key="1">
    <source>
        <dbReference type="SAM" id="MobiDB-lite"/>
    </source>
</evidence>
<evidence type="ECO:0000313" key="2">
    <source>
        <dbReference type="EMBL" id="CAL1395920.1"/>
    </source>
</evidence>
<accession>A0AAV2FE39</accession>
<gene>
    <name evidence="2" type="ORF">LTRI10_LOCUS36316</name>
</gene>
<keyword evidence="3" id="KW-1185">Reference proteome</keyword>
<feature type="compositionally biased region" description="Basic and acidic residues" evidence="1">
    <location>
        <begin position="111"/>
        <end position="122"/>
    </location>
</feature>
<dbReference type="AlphaFoldDB" id="A0AAV2FE39"/>
<feature type="region of interest" description="Disordered" evidence="1">
    <location>
        <begin position="111"/>
        <end position="132"/>
    </location>
</feature>
<reference evidence="2 3" key="1">
    <citation type="submission" date="2024-04" db="EMBL/GenBank/DDBJ databases">
        <authorList>
            <person name="Fracassetti M."/>
        </authorList>
    </citation>
    <scope>NUCLEOTIDE SEQUENCE [LARGE SCALE GENOMIC DNA]</scope>
</reference>
<organism evidence="2 3">
    <name type="scientific">Linum trigynum</name>
    <dbReference type="NCBI Taxonomy" id="586398"/>
    <lineage>
        <taxon>Eukaryota</taxon>
        <taxon>Viridiplantae</taxon>
        <taxon>Streptophyta</taxon>
        <taxon>Embryophyta</taxon>
        <taxon>Tracheophyta</taxon>
        <taxon>Spermatophyta</taxon>
        <taxon>Magnoliopsida</taxon>
        <taxon>eudicotyledons</taxon>
        <taxon>Gunneridae</taxon>
        <taxon>Pentapetalae</taxon>
        <taxon>rosids</taxon>
        <taxon>fabids</taxon>
        <taxon>Malpighiales</taxon>
        <taxon>Linaceae</taxon>
        <taxon>Linum</taxon>
    </lineage>
</organism>